<keyword evidence="1" id="KW-1133">Transmembrane helix</keyword>
<evidence type="ECO:0000256" key="1">
    <source>
        <dbReference type="SAM" id="Phobius"/>
    </source>
</evidence>
<feature type="transmembrane region" description="Helical" evidence="1">
    <location>
        <begin position="74"/>
        <end position="95"/>
    </location>
</feature>
<dbReference type="InterPro" id="IPR009526">
    <property type="entry name" value="DUF1146"/>
</dbReference>
<dbReference type="AlphaFoldDB" id="A0A4R2RSS9"/>
<proteinExistence type="predicted"/>
<evidence type="ECO:0000313" key="2">
    <source>
        <dbReference type="EMBL" id="TCP65919.1"/>
    </source>
</evidence>
<keyword evidence="1" id="KW-0472">Membrane</keyword>
<dbReference type="Proteomes" id="UP000294746">
    <property type="component" value="Unassembled WGS sequence"/>
</dbReference>
<dbReference type="EMBL" id="SLXV01000029">
    <property type="protein sequence ID" value="TCP65919.1"/>
    <property type="molecule type" value="Genomic_DNA"/>
</dbReference>
<keyword evidence="3" id="KW-1185">Reference proteome</keyword>
<feature type="transmembrane region" description="Helical" evidence="1">
    <location>
        <begin position="31"/>
        <end position="53"/>
    </location>
</feature>
<comment type="caution">
    <text evidence="2">The sequence shown here is derived from an EMBL/GenBank/DDBJ whole genome shotgun (WGS) entry which is preliminary data.</text>
</comment>
<gene>
    <name evidence="2" type="ORF">EDD57_12914</name>
</gene>
<keyword evidence="1" id="KW-0812">Transmembrane</keyword>
<reference evidence="2 3" key="1">
    <citation type="submission" date="2019-03" db="EMBL/GenBank/DDBJ databases">
        <title>Genomic Encyclopedia of Type Strains, Phase IV (KMG-IV): sequencing the most valuable type-strain genomes for metagenomic binning, comparative biology and taxonomic classification.</title>
        <authorList>
            <person name="Goeker M."/>
        </authorList>
    </citation>
    <scope>NUCLEOTIDE SEQUENCE [LARGE SCALE GENOMIC DNA]</scope>
    <source>
        <strain evidence="2 3">DSM 46831</strain>
    </source>
</reference>
<organism evidence="2 3">
    <name type="scientific">Baia soyae</name>
    <dbReference type="NCBI Taxonomy" id="1544746"/>
    <lineage>
        <taxon>Bacteria</taxon>
        <taxon>Bacillati</taxon>
        <taxon>Bacillota</taxon>
        <taxon>Bacilli</taxon>
        <taxon>Bacillales</taxon>
        <taxon>Thermoactinomycetaceae</taxon>
        <taxon>Baia</taxon>
    </lineage>
</organism>
<sequence length="105" mass="11856">MIPIGICDTIGLLRGEQDVKGVHSMNGAASIGFQSLLSILVSLFCIVLAWRLLLNVRIEAILRVKQAYQVKWMMIFLSVILGHLLARFILDYLTWSRWLPSLISS</sequence>
<name>A0A4R2RSS9_9BACL</name>
<protein>
    <submittedName>
        <fullName evidence="2">Putative membrane protein YwzB</fullName>
    </submittedName>
</protein>
<dbReference type="Pfam" id="PF06612">
    <property type="entry name" value="DUF1146"/>
    <property type="match status" value="1"/>
</dbReference>
<accession>A0A4R2RSS9</accession>
<evidence type="ECO:0000313" key="3">
    <source>
        <dbReference type="Proteomes" id="UP000294746"/>
    </source>
</evidence>